<evidence type="ECO:0000256" key="1">
    <source>
        <dbReference type="ARBA" id="ARBA00004606"/>
    </source>
</evidence>
<keyword evidence="5" id="KW-0735">Signal-anchor</keyword>
<evidence type="ECO:0000256" key="3">
    <source>
        <dbReference type="ARBA" id="ARBA00022679"/>
    </source>
</evidence>
<dbReference type="PANTHER" id="PTHR12369">
    <property type="entry name" value="CHONDROITIN SYNTHASE"/>
    <property type="match status" value="1"/>
</dbReference>
<dbReference type="InterPro" id="IPR029044">
    <property type="entry name" value="Nucleotide-diphossugar_trans"/>
</dbReference>
<evidence type="ECO:0000256" key="7">
    <source>
        <dbReference type="ARBA" id="ARBA00023136"/>
    </source>
</evidence>
<evidence type="ECO:0000313" key="10">
    <source>
        <dbReference type="Proteomes" id="UP001558652"/>
    </source>
</evidence>
<evidence type="ECO:0000313" key="9">
    <source>
        <dbReference type="EMBL" id="KAL1139749.1"/>
    </source>
</evidence>
<comment type="subcellular location">
    <subcellularLocation>
        <location evidence="1">Membrane</location>
        <topology evidence="1">Single-pass type II membrane protein</topology>
    </subcellularLocation>
</comment>
<comment type="caution">
    <text evidence="9">The sequence shown here is derived from an EMBL/GenBank/DDBJ whole genome shotgun (WGS) entry which is preliminary data.</text>
</comment>
<keyword evidence="2" id="KW-0328">Glycosyltransferase</keyword>
<dbReference type="PANTHER" id="PTHR12369:SF11">
    <property type="entry name" value="HEXOSYLTRANSFERASE"/>
    <property type="match status" value="1"/>
</dbReference>
<dbReference type="Proteomes" id="UP001558652">
    <property type="component" value="Unassembled WGS sequence"/>
</dbReference>
<accession>A0ABD0YUW3</accession>
<dbReference type="SUPFAM" id="SSF53448">
    <property type="entry name" value="Nucleotide-diphospho-sugar transferases"/>
    <property type="match status" value="1"/>
</dbReference>
<reference evidence="9 10" key="1">
    <citation type="submission" date="2024-07" db="EMBL/GenBank/DDBJ databases">
        <title>Chromosome-level genome assembly of the water stick insect Ranatra chinensis (Heteroptera: Nepidae).</title>
        <authorList>
            <person name="Liu X."/>
        </authorList>
    </citation>
    <scope>NUCLEOTIDE SEQUENCE [LARGE SCALE GENOMIC DNA]</scope>
    <source>
        <strain evidence="9">Cailab_2021Rc</strain>
        <tissue evidence="9">Muscle</tissue>
    </source>
</reference>
<dbReference type="AlphaFoldDB" id="A0ABD0YUW3"/>
<dbReference type="Gene3D" id="3.90.550.50">
    <property type="match status" value="1"/>
</dbReference>
<sequence>MTARKYLPTRAAAVYDTWGSKVPGKIAFFSSEDSTRPEGRPDLPLVALGGVDDSYPPQKKSFLMLQYMWQHYGRKFEWFLRADDDVYVRTDRLESFLRSVDSRRAHFIGQAGRGNQEEFGLLSLEYDENFCMGGPGVLISRETLSRVAPHLKHCLKNLYTTHEDVELGRCVQKFAGIPCTWSYEVSLTNLFHTVDIALNAHGII</sequence>
<dbReference type="InterPro" id="IPR003378">
    <property type="entry name" value="Fringe-like_glycosylTrfase"/>
</dbReference>
<organism evidence="9 10">
    <name type="scientific">Ranatra chinensis</name>
    <dbReference type="NCBI Taxonomy" id="642074"/>
    <lineage>
        <taxon>Eukaryota</taxon>
        <taxon>Metazoa</taxon>
        <taxon>Ecdysozoa</taxon>
        <taxon>Arthropoda</taxon>
        <taxon>Hexapoda</taxon>
        <taxon>Insecta</taxon>
        <taxon>Pterygota</taxon>
        <taxon>Neoptera</taxon>
        <taxon>Paraneoptera</taxon>
        <taxon>Hemiptera</taxon>
        <taxon>Heteroptera</taxon>
        <taxon>Panheteroptera</taxon>
        <taxon>Nepomorpha</taxon>
        <taxon>Nepidae</taxon>
        <taxon>Ranatrinae</taxon>
        <taxon>Ranatra</taxon>
    </lineage>
</organism>
<evidence type="ECO:0000256" key="4">
    <source>
        <dbReference type="ARBA" id="ARBA00022692"/>
    </source>
</evidence>
<keyword evidence="4" id="KW-0812">Transmembrane</keyword>
<dbReference type="Pfam" id="PF02434">
    <property type="entry name" value="Fringe"/>
    <property type="match status" value="1"/>
</dbReference>
<protein>
    <recommendedName>
        <fullName evidence="8">Fringe-like glycosyltransferase domain-containing protein</fullName>
    </recommendedName>
</protein>
<evidence type="ECO:0000256" key="5">
    <source>
        <dbReference type="ARBA" id="ARBA00022968"/>
    </source>
</evidence>
<proteinExistence type="predicted"/>
<keyword evidence="10" id="KW-1185">Reference proteome</keyword>
<name>A0ABD0YUW3_9HEMI</name>
<dbReference type="EMBL" id="JBFDAA010000002">
    <property type="protein sequence ID" value="KAL1139749.1"/>
    <property type="molecule type" value="Genomic_DNA"/>
</dbReference>
<dbReference type="GO" id="GO:0016757">
    <property type="term" value="F:glycosyltransferase activity"/>
    <property type="evidence" value="ECO:0007669"/>
    <property type="project" value="UniProtKB-KW"/>
</dbReference>
<dbReference type="GO" id="GO:0016020">
    <property type="term" value="C:membrane"/>
    <property type="evidence" value="ECO:0007669"/>
    <property type="project" value="UniProtKB-SubCell"/>
</dbReference>
<evidence type="ECO:0000256" key="2">
    <source>
        <dbReference type="ARBA" id="ARBA00022676"/>
    </source>
</evidence>
<feature type="domain" description="Fringe-like glycosyltransferase" evidence="8">
    <location>
        <begin position="2"/>
        <end position="182"/>
    </location>
</feature>
<dbReference type="InterPro" id="IPR051227">
    <property type="entry name" value="CS_glycosyltransferase"/>
</dbReference>
<gene>
    <name evidence="9" type="ORF">AAG570_006726</name>
</gene>
<evidence type="ECO:0000259" key="8">
    <source>
        <dbReference type="Pfam" id="PF02434"/>
    </source>
</evidence>
<keyword evidence="3" id="KW-0808">Transferase</keyword>
<keyword evidence="6" id="KW-1133">Transmembrane helix</keyword>
<evidence type="ECO:0000256" key="6">
    <source>
        <dbReference type="ARBA" id="ARBA00022989"/>
    </source>
</evidence>
<keyword evidence="7" id="KW-0472">Membrane</keyword>